<dbReference type="Pfam" id="PF13183">
    <property type="entry name" value="Fer4_8"/>
    <property type="match status" value="1"/>
</dbReference>
<dbReference type="InterPro" id="IPR009051">
    <property type="entry name" value="Helical_ferredxn"/>
</dbReference>
<dbReference type="GO" id="GO:0009060">
    <property type="term" value="P:aerobic respiration"/>
    <property type="evidence" value="ECO:0007669"/>
    <property type="project" value="TreeGrafter"/>
</dbReference>
<sequence length="240" mass="25643">MSTFSLTVDVWRQPSPEEPGDFTAYDVPDASPDMTVLELLDRINAQLEAAGEDPVVFDDGCREGVCGKCGVTVDGVAHGPERNAASCMQHLGAYRDGDRVRIEPLRAASFPVKRDLSVDKKALRLVAKAGKFPVAMKALANGGCISCGACVASCPNGSGQLFVGTMLRELPPLAKDDAERRERSARVIDASEEQFGPCSLLGDCVEVCPAGLPIENLSAVAQENLRNRFPRRSRDAPDPG</sequence>
<dbReference type="RefSeq" id="WP_017833855.1">
    <property type="nucleotide sequence ID" value="NZ_JSUH01000010.1"/>
</dbReference>
<dbReference type="EMBL" id="JSUH01000010">
    <property type="protein sequence ID" value="KHD97093.1"/>
    <property type="molecule type" value="Genomic_DNA"/>
</dbReference>
<dbReference type="GO" id="GO:0022904">
    <property type="term" value="P:respiratory electron transport chain"/>
    <property type="evidence" value="ECO:0007669"/>
    <property type="project" value="TreeGrafter"/>
</dbReference>
<comment type="similarity">
    <text evidence="2">Belongs to the succinate dehydrogenase/fumarate reductase iron-sulfur protein family.</text>
</comment>
<dbReference type="GO" id="GO:0051536">
    <property type="term" value="F:iron-sulfur cluster binding"/>
    <property type="evidence" value="ECO:0007669"/>
    <property type="project" value="UniProtKB-KW"/>
</dbReference>
<dbReference type="PROSITE" id="PS51379">
    <property type="entry name" value="4FE4S_FER_2"/>
    <property type="match status" value="1"/>
</dbReference>
<evidence type="ECO:0000313" key="8">
    <source>
        <dbReference type="EMBL" id="KHD97093.1"/>
    </source>
</evidence>
<reference evidence="8 9" key="1">
    <citation type="journal article" date="2003" name="Int. J. Syst. Evol. Microbiol.">
        <title>Kocuria polaris sp. nov., an orange-pigmented psychrophilic bacterium isolated from an Antarctic cyanobacterial mat sample.</title>
        <authorList>
            <person name="Reddy G.S."/>
            <person name="Prakash J.S."/>
            <person name="Prabahar V."/>
            <person name="Matsumoto G.I."/>
            <person name="Stackebrandt E."/>
            <person name="Shivaji S."/>
        </authorList>
    </citation>
    <scope>NUCLEOTIDE SEQUENCE [LARGE SCALE GENOMIC DNA]</scope>
    <source>
        <strain evidence="8 9">CMS 76or</strain>
    </source>
</reference>
<evidence type="ECO:0000313" key="9">
    <source>
        <dbReference type="Proteomes" id="UP000030466"/>
    </source>
</evidence>
<name>A0A0A6VRY1_KOCRO</name>
<dbReference type="OrthoDB" id="9804391at2"/>
<proteinExistence type="inferred from homology"/>
<dbReference type="Proteomes" id="UP000030466">
    <property type="component" value="Unassembled WGS sequence"/>
</dbReference>
<evidence type="ECO:0000256" key="2">
    <source>
        <dbReference type="ARBA" id="ARBA00009433"/>
    </source>
</evidence>
<dbReference type="AlphaFoldDB" id="A0A0A6VRY1"/>
<evidence type="ECO:0000256" key="6">
    <source>
        <dbReference type="ARBA" id="ARBA00034078"/>
    </source>
</evidence>
<dbReference type="InterPro" id="IPR025192">
    <property type="entry name" value="Succ_DH/fum_Rdtase_N"/>
</dbReference>
<protein>
    <submittedName>
        <fullName evidence="8">Succinate dehydrogenase</fullName>
    </submittedName>
</protein>
<feature type="domain" description="4Fe-4S ferredoxin-type" evidence="7">
    <location>
        <begin position="136"/>
        <end position="164"/>
    </location>
</feature>
<comment type="cofactor">
    <cofactor evidence="1">
        <name>[3Fe-4S] cluster</name>
        <dbReference type="ChEBI" id="CHEBI:21137"/>
    </cofactor>
</comment>
<evidence type="ECO:0000256" key="3">
    <source>
        <dbReference type="ARBA" id="ARBA00022723"/>
    </source>
</evidence>
<dbReference type="PANTHER" id="PTHR11921:SF41">
    <property type="entry name" value="SUCCINATE DEHYDROGENASE"/>
    <property type="match status" value="1"/>
</dbReference>
<dbReference type="GO" id="GO:0009055">
    <property type="term" value="F:electron transfer activity"/>
    <property type="evidence" value="ECO:0007669"/>
    <property type="project" value="InterPro"/>
</dbReference>
<keyword evidence="4" id="KW-0408">Iron</keyword>
<accession>A0A0A6VRY1</accession>
<comment type="cofactor">
    <cofactor evidence="6">
        <name>[2Fe-2S] cluster</name>
        <dbReference type="ChEBI" id="CHEBI:190135"/>
    </cofactor>
</comment>
<dbReference type="InterPro" id="IPR017896">
    <property type="entry name" value="4Fe4S_Fe-S-bd"/>
</dbReference>
<dbReference type="PROSITE" id="PS00198">
    <property type="entry name" value="4FE4S_FER_1"/>
    <property type="match status" value="1"/>
</dbReference>
<evidence type="ECO:0000256" key="1">
    <source>
        <dbReference type="ARBA" id="ARBA00001927"/>
    </source>
</evidence>
<dbReference type="GO" id="GO:0046872">
    <property type="term" value="F:metal ion binding"/>
    <property type="evidence" value="ECO:0007669"/>
    <property type="project" value="UniProtKB-KW"/>
</dbReference>
<organism evidence="8 9">
    <name type="scientific">Kocuria rosea subsp. polaris</name>
    <dbReference type="NCBI Taxonomy" id="136273"/>
    <lineage>
        <taxon>Bacteria</taxon>
        <taxon>Bacillati</taxon>
        <taxon>Actinomycetota</taxon>
        <taxon>Actinomycetes</taxon>
        <taxon>Micrococcales</taxon>
        <taxon>Micrococcaceae</taxon>
        <taxon>Kocuria</taxon>
    </lineage>
</organism>
<gene>
    <name evidence="8" type="ORF">GY22_11930</name>
</gene>
<evidence type="ECO:0000259" key="7">
    <source>
        <dbReference type="PROSITE" id="PS51379"/>
    </source>
</evidence>
<dbReference type="Pfam" id="PF13085">
    <property type="entry name" value="Fer2_3"/>
    <property type="match status" value="1"/>
</dbReference>
<dbReference type="SUPFAM" id="SSF46548">
    <property type="entry name" value="alpha-helical ferredoxin"/>
    <property type="match status" value="1"/>
</dbReference>
<dbReference type="InterPro" id="IPR050573">
    <property type="entry name" value="SDH/FRD_Iron-Sulfur"/>
</dbReference>
<keyword evidence="3" id="KW-0479">Metal-binding</keyword>
<dbReference type="InterPro" id="IPR036010">
    <property type="entry name" value="2Fe-2S_ferredoxin-like_sf"/>
</dbReference>
<dbReference type="Gene3D" id="1.10.1060.10">
    <property type="entry name" value="Alpha-helical ferredoxin"/>
    <property type="match status" value="1"/>
</dbReference>
<evidence type="ECO:0000256" key="4">
    <source>
        <dbReference type="ARBA" id="ARBA00023004"/>
    </source>
</evidence>
<comment type="caution">
    <text evidence="8">The sequence shown here is derived from an EMBL/GenBank/DDBJ whole genome shotgun (WGS) entry which is preliminary data.</text>
</comment>
<dbReference type="InterPro" id="IPR017900">
    <property type="entry name" value="4Fe4S_Fe_S_CS"/>
</dbReference>
<dbReference type="PANTHER" id="PTHR11921">
    <property type="entry name" value="SUCCINATE DEHYDROGENASE IRON-SULFUR PROTEIN"/>
    <property type="match status" value="1"/>
</dbReference>
<keyword evidence="5" id="KW-0411">Iron-sulfur</keyword>
<keyword evidence="9" id="KW-1185">Reference proteome</keyword>
<evidence type="ECO:0000256" key="5">
    <source>
        <dbReference type="ARBA" id="ARBA00023014"/>
    </source>
</evidence>
<dbReference type="SUPFAM" id="SSF54292">
    <property type="entry name" value="2Fe-2S ferredoxin-like"/>
    <property type="match status" value="1"/>
</dbReference>
<dbReference type="InterPro" id="IPR012675">
    <property type="entry name" value="Beta-grasp_dom_sf"/>
</dbReference>
<dbReference type="Gene3D" id="3.10.20.30">
    <property type="match status" value="1"/>
</dbReference>